<accession>A0ABN3V0R9</accession>
<sequence length="84" mass="9514">MRDSPIMDGDAPYPQEHETEVVEVPCPDCGDPVAVPVFLDWDDKIKVAVAFAGPYVRAHAERYLRSTHPDVWMTPHGDLVERRL</sequence>
<dbReference type="Proteomes" id="UP001500979">
    <property type="component" value="Unassembled WGS sequence"/>
</dbReference>
<reference evidence="1 2" key="1">
    <citation type="journal article" date="2019" name="Int. J. Syst. Evol. Microbiol.">
        <title>The Global Catalogue of Microorganisms (GCM) 10K type strain sequencing project: providing services to taxonomists for standard genome sequencing and annotation.</title>
        <authorList>
            <consortium name="The Broad Institute Genomics Platform"/>
            <consortium name="The Broad Institute Genome Sequencing Center for Infectious Disease"/>
            <person name="Wu L."/>
            <person name="Ma J."/>
        </authorList>
    </citation>
    <scope>NUCLEOTIDE SEQUENCE [LARGE SCALE GENOMIC DNA]</scope>
    <source>
        <strain evidence="1 2">JCM 9383</strain>
    </source>
</reference>
<keyword evidence="2" id="KW-1185">Reference proteome</keyword>
<evidence type="ECO:0000313" key="2">
    <source>
        <dbReference type="Proteomes" id="UP001500979"/>
    </source>
</evidence>
<name>A0ABN3V0R9_9PSEU</name>
<proteinExistence type="predicted"/>
<gene>
    <name evidence="1" type="ORF">GCM10010470_01910</name>
</gene>
<dbReference type="EMBL" id="BAAAUX010000001">
    <property type="protein sequence ID" value="GAA2773768.1"/>
    <property type="molecule type" value="Genomic_DNA"/>
</dbReference>
<protein>
    <submittedName>
        <fullName evidence="1">Uncharacterized protein</fullName>
    </submittedName>
</protein>
<organism evidence="1 2">
    <name type="scientific">Saccharopolyspora taberi</name>
    <dbReference type="NCBI Taxonomy" id="60895"/>
    <lineage>
        <taxon>Bacteria</taxon>
        <taxon>Bacillati</taxon>
        <taxon>Actinomycetota</taxon>
        <taxon>Actinomycetes</taxon>
        <taxon>Pseudonocardiales</taxon>
        <taxon>Pseudonocardiaceae</taxon>
        <taxon>Saccharopolyspora</taxon>
    </lineage>
</organism>
<comment type="caution">
    <text evidence="1">The sequence shown here is derived from an EMBL/GenBank/DDBJ whole genome shotgun (WGS) entry which is preliminary data.</text>
</comment>
<evidence type="ECO:0000313" key="1">
    <source>
        <dbReference type="EMBL" id="GAA2773768.1"/>
    </source>
</evidence>